<sequence>MTQTVTNTNLTRLGRTSLRASGRTLRSAIALSTAVAAMTLAGCNVGPKYTRAAAAPPPPAYKEATPATYANLPDGTWKPAQPSDAMLKGKWWEVFQDPELNALEEQLNINNQNVQQYFQNFMASRAVVNEARASFFPTLTTAPSWTRTRAPSTLRNVTTSSSGTTAATASASGTTSSVLSLPFDASWSPDLWGRVRNQVKEYQFAAQVSAADLENERLTEQASLAIYFFELRGQDALQDVYDKTVDADRKSYDLTKALYETGIDSEESVAQAEVTLDNAIEARTGIATNRAIYEHAIATLIGKPAGSFSMPVKALAAEPPALPIGVPSQVLERRPDIAAAERTMAEANALIGVEKAAFYPTISLTGGGGLEASHITSLFSAPAFFWSLGSSASETIFDAGLRKATVQQYTAQYNADVATYRETVLTAFQQVEDYLATLRTTSAQSIQQDTSIKAARRYLELANARYETGVDPYLNVLSAETTLLSDQTTQVQLKINEMTAAVELVQALGGGWDSSQLPAATAITSAGAVDKVKNTP</sequence>
<dbReference type="Pfam" id="PF02321">
    <property type="entry name" value="OEP"/>
    <property type="match status" value="2"/>
</dbReference>
<organism evidence="3 4">
    <name type="scientific">Bryocella elongata</name>
    <dbReference type="NCBI Taxonomy" id="863522"/>
    <lineage>
        <taxon>Bacteria</taxon>
        <taxon>Pseudomonadati</taxon>
        <taxon>Acidobacteriota</taxon>
        <taxon>Terriglobia</taxon>
        <taxon>Terriglobales</taxon>
        <taxon>Acidobacteriaceae</taxon>
        <taxon>Bryocella</taxon>
    </lineage>
</organism>
<comment type="subcellular location">
    <subcellularLocation>
        <location evidence="2">Cell membrane</location>
        <topology evidence="2">Lipid-anchor</topology>
    </subcellularLocation>
</comment>
<dbReference type="InterPro" id="IPR003423">
    <property type="entry name" value="OMP_efflux"/>
</dbReference>
<keyword evidence="2" id="KW-0564">Palmitate</keyword>
<keyword evidence="2 3" id="KW-0449">Lipoprotein</keyword>
<comment type="similarity">
    <text evidence="1 2">Belongs to the outer membrane factor (OMF) (TC 1.B.17) family.</text>
</comment>
<dbReference type="EMBL" id="FNVA01000001">
    <property type="protein sequence ID" value="SEF70338.1"/>
    <property type="molecule type" value="Genomic_DNA"/>
</dbReference>
<evidence type="ECO:0000256" key="1">
    <source>
        <dbReference type="ARBA" id="ARBA00007613"/>
    </source>
</evidence>
<accession>A0A1H5U7D0</accession>
<dbReference type="RefSeq" id="WP_103931744.1">
    <property type="nucleotide sequence ID" value="NZ_FNVA01000001.1"/>
</dbReference>
<evidence type="ECO:0000256" key="2">
    <source>
        <dbReference type="RuleBase" id="RU362097"/>
    </source>
</evidence>
<dbReference type="Proteomes" id="UP000236728">
    <property type="component" value="Unassembled WGS sequence"/>
</dbReference>
<dbReference type="AlphaFoldDB" id="A0A1H5U7D0"/>
<dbReference type="PANTHER" id="PTHR30203:SF33">
    <property type="entry name" value="BLR4455 PROTEIN"/>
    <property type="match status" value="1"/>
</dbReference>
<dbReference type="GO" id="GO:0005886">
    <property type="term" value="C:plasma membrane"/>
    <property type="evidence" value="ECO:0007669"/>
    <property type="project" value="UniProtKB-SubCell"/>
</dbReference>
<dbReference type="Gene3D" id="1.20.1600.10">
    <property type="entry name" value="Outer membrane efflux proteins (OEP)"/>
    <property type="match status" value="1"/>
</dbReference>
<name>A0A1H5U7D0_9BACT</name>
<keyword evidence="4" id="KW-1185">Reference proteome</keyword>
<dbReference type="GO" id="GO:0015562">
    <property type="term" value="F:efflux transmembrane transporter activity"/>
    <property type="evidence" value="ECO:0007669"/>
    <property type="project" value="InterPro"/>
</dbReference>
<reference evidence="3 4" key="1">
    <citation type="submission" date="2016-10" db="EMBL/GenBank/DDBJ databases">
        <authorList>
            <person name="de Groot N.N."/>
        </authorList>
    </citation>
    <scope>NUCLEOTIDE SEQUENCE [LARGE SCALE GENOMIC DNA]</scope>
    <source>
        <strain evidence="3 4">DSM 22489</strain>
    </source>
</reference>
<dbReference type="OrthoDB" id="9770517at2"/>
<keyword evidence="2" id="KW-0472">Membrane</keyword>
<evidence type="ECO:0000313" key="4">
    <source>
        <dbReference type="Proteomes" id="UP000236728"/>
    </source>
</evidence>
<keyword evidence="2" id="KW-1134">Transmembrane beta strand</keyword>
<evidence type="ECO:0000313" key="3">
    <source>
        <dbReference type="EMBL" id="SEF70338.1"/>
    </source>
</evidence>
<keyword evidence="2" id="KW-0812">Transmembrane</keyword>
<dbReference type="InterPro" id="IPR010131">
    <property type="entry name" value="MdtP/NodT-like"/>
</dbReference>
<proteinExistence type="inferred from homology"/>
<dbReference type="NCBIfam" id="TIGR01845">
    <property type="entry name" value="outer_NodT"/>
    <property type="match status" value="1"/>
</dbReference>
<protein>
    <submittedName>
        <fullName evidence="3">Efflux transporter, outer membrane factor (OMF) lipoprotein, NodT family</fullName>
    </submittedName>
</protein>
<gene>
    <name evidence="3" type="ORF">SAMN05421819_0878</name>
</gene>
<dbReference type="SUPFAM" id="SSF56954">
    <property type="entry name" value="Outer membrane efflux proteins (OEP)"/>
    <property type="match status" value="1"/>
</dbReference>
<dbReference type="Gene3D" id="2.20.200.10">
    <property type="entry name" value="Outer membrane efflux proteins (OEP)"/>
    <property type="match status" value="1"/>
</dbReference>
<dbReference type="PANTHER" id="PTHR30203">
    <property type="entry name" value="OUTER MEMBRANE CATION EFFLUX PROTEIN"/>
    <property type="match status" value="1"/>
</dbReference>